<proteinExistence type="predicted"/>
<evidence type="ECO:0000313" key="3">
    <source>
        <dbReference type="Proteomes" id="UP000585474"/>
    </source>
</evidence>
<dbReference type="AlphaFoldDB" id="A0A7J0GLT2"/>
<gene>
    <name evidence="2" type="ORF">Acr_23g0001720</name>
</gene>
<comment type="caution">
    <text evidence="2">The sequence shown here is derived from an EMBL/GenBank/DDBJ whole genome shotgun (WGS) entry which is preliminary data.</text>
</comment>
<feature type="region of interest" description="Disordered" evidence="1">
    <location>
        <begin position="235"/>
        <end position="259"/>
    </location>
</feature>
<reference evidence="2 3" key="1">
    <citation type="submission" date="2019-07" db="EMBL/GenBank/DDBJ databases">
        <title>De Novo Assembly of kiwifruit Actinidia rufa.</title>
        <authorList>
            <person name="Sugita-Konishi S."/>
            <person name="Sato K."/>
            <person name="Mori E."/>
            <person name="Abe Y."/>
            <person name="Kisaki G."/>
            <person name="Hamano K."/>
            <person name="Suezawa K."/>
            <person name="Otani M."/>
            <person name="Fukuda T."/>
            <person name="Manabe T."/>
            <person name="Gomi K."/>
            <person name="Tabuchi M."/>
            <person name="Akimitsu K."/>
            <person name="Kataoka I."/>
        </authorList>
    </citation>
    <scope>NUCLEOTIDE SEQUENCE [LARGE SCALE GENOMIC DNA]</scope>
    <source>
        <strain evidence="3">cv. Fuchu</strain>
    </source>
</reference>
<evidence type="ECO:0000313" key="2">
    <source>
        <dbReference type="EMBL" id="GFZ11787.1"/>
    </source>
</evidence>
<dbReference type="PANTHER" id="PTHR47347">
    <property type="entry name" value="GOLGIN CANDIDATE 5"/>
    <property type="match status" value="1"/>
</dbReference>
<dbReference type="OrthoDB" id="74178at2759"/>
<dbReference type="Proteomes" id="UP000585474">
    <property type="component" value="Unassembled WGS sequence"/>
</dbReference>
<protein>
    <submittedName>
        <fullName evidence="2">Golgin Putative 5</fullName>
    </submittedName>
</protein>
<dbReference type="EMBL" id="BJWL01000023">
    <property type="protein sequence ID" value="GFZ11787.1"/>
    <property type="molecule type" value="Genomic_DNA"/>
</dbReference>
<evidence type="ECO:0000256" key="1">
    <source>
        <dbReference type="SAM" id="MobiDB-lite"/>
    </source>
</evidence>
<feature type="compositionally biased region" description="Polar residues" evidence="1">
    <location>
        <begin position="123"/>
        <end position="138"/>
    </location>
</feature>
<dbReference type="PANTHER" id="PTHR47347:SF2">
    <property type="entry name" value="GOLGIN CANDIDATE 5"/>
    <property type="match status" value="1"/>
</dbReference>
<sequence>MAWFSGKVSLGNFPDLAGAVNKISESVKNIEKNFDTALGFEDKSGFTTSEASGLWPSATDTKALFDPVMAFMGHKGGESTVESIEEKPSSSVEEKDGVVIDGSANSATEQIGPAEEVNEETSRVFSDTAEGTENSIAEGTNAVIVDHVKSESVSQSTLVELSESNVEQIEEPVSLNHLNQKEPSVMLPMENPELVEAKQGTNDIDQAAGSALWRPEAQNVIKLHEIMNEQETQEEEIIEEDSPVQAKDAESGSQAGMETELPGSIYATCNETEGAEEHSIDILPAMQPPNEASGTVSESVSRDNDTIVREVDLNQPVIDYEPEIKEQLASSGSSTSEVTDSVELERLKKDMKMMETALQGAARQAQVFNFYNHFMGSVTCTQPPADTWNLNITQKFSLTGVRKFHCS</sequence>
<feature type="region of interest" description="Disordered" evidence="1">
    <location>
        <begin position="103"/>
        <end position="138"/>
    </location>
</feature>
<accession>A0A7J0GLT2</accession>
<organism evidence="2 3">
    <name type="scientific">Actinidia rufa</name>
    <dbReference type="NCBI Taxonomy" id="165716"/>
    <lineage>
        <taxon>Eukaryota</taxon>
        <taxon>Viridiplantae</taxon>
        <taxon>Streptophyta</taxon>
        <taxon>Embryophyta</taxon>
        <taxon>Tracheophyta</taxon>
        <taxon>Spermatophyta</taxon>
        <taxon>Magnoliopsida</taxon>
        <taxon>eudicotyledons</taxon>
        <taxon>Gunneridae</taxon>
        <taxon>Pentapetalae</taxon>
        <taxon>asterids</taxon>
        <taxon>Ericales</taxon>
        <taxon>Actinidiaceae</taxon>
        <taxon>Actinidia</taxon>
    </lineage>
</organism>
<name>A0A7J0GLT2_9ERIC</name>
<keyword evidence="3" id="KW-1185">Reference proteome</keyword>